<dbReference type="InParanoid" id="A0A4V3SIF9"/>
<evidence type="ECO:0000256" key="1">
    <source>
        <dbReference type="SAM" id="MobiDB-lite"/>
    </source>
</evidence>
<sequence length="157" mass="17334">MHHHHPTTSPHRTLLRCCHCRQLRPSFSPSSSSTSSPSTSATSSPSASPPHHCPTCAHTLCPRCKITFKTRYRECWACGAEEVDIPFRRRRRSEGSDEVEERDGEDEIDGEGSDGGEEICRRCRYPVGPGWVVKWGGAGGERWGEVVALVVGMGMGR</sequence>
<accession>A0A4V3SIF9</accession>
<protein>
    <submittedName>
        <fullName evidence="2">Uncharacterized protein</fullName>
    </submittedName>
</protein>
<feature type="compositionally biased region" description="Acidic residues" evidence="1">
    <location>
        <begin position="96"/>
        <end position="116"/>
    </location>
</feature>
<organism evidence="2 3">
    <name type="scientific">Ascodesmis nigricans</name>
    <dbReference type="NCBI Taxonomy" id="341454"/>
    <lineage>
        <taxon>Eukaryota</taxon>
        <taxon>Fungi</taxon>
        <taxon>Dikarya</taxon>
        <taxon>Ascomycota</taxon>
        <taxon>Pezizomycotina</taxon>
        <taxon>Pezizomycetes</taxon>
        <taxon>Pezizales</taxon>
        <taxon>Ascodesmidaceae</taxon>
        <taxon>Ascodesmis</taxon>
    </lineage>
</organism>
<dbReference type="EMBL" id="ML220128">
    <property type="protein sequence ID" value="TGZ79895.1"/>
    <property type="molecule type" value="Genomic_DNA"/>
</dbReference>
<proteinExistence type="predicted"/>
<feature type="region of interest" description="Disordered" evidence="1">
    <location>
        <begin position="27"/>
        <end position="49"/>
    </location>
</feature>
<gene>
    <name evidence="2" type="ORF">EX30DRAFT_380038</name>
</gene>
<keyword evidence="3" id="KW-1185">Reference proteome</keyword>
<feature type="region of interest" description="Disordered" evidence="1">
    <location>
        <begin position="87"/>
        <end position="116"/>
    </location>
</feature>
<feature type="compositionally biased region" description="Low complexity" evidence="1">
    <location>
        <begin position="27"/>
        <end position="46"/>
    </location>
</feature>
<evidence type="ECO:0000313" key="2">
    <source>
        <dbReference type="EMBL" id="TGZ79895.1"/>
    </source>
</evidence>
<evidence type="ECO:0000313" key="3">
    <source>
        <dbReference type="Proteomes" id="UP000298138"/>
    </source>
</evidence>
<dbReference type="AlphaFoldDB" id="A0A4V3SIF9"/>
<name>A0A4V3SIF9_9PEZI</name>
<reference evidence="2 3" key="1">
    <citation type="submission" date="2019-04" db="EMBL/GenBank/DDBJ databases">
        <title>Comparative genomics and transcriptomics to analyze fruiting body development in filamentous ascomycetes.</title>
        <authorList>
            <consortium name="DOE Joint Genome Institute"/>
            <person name="Lutkenhaus R."/>
            <person name="Traeger S."/>
            <person name="Breuer J."/>
            <person name="Kuo A."/>
            <person name="Lipzen A."/>
            <person name="Pangilinan J."/>
            <person name="Dilworth D."/>
            <person name="Sandor L."/>
            <person name="Poggeler S."/>
            <person name="Barry K."/>
            <person name="Grigoriev I.V."/>
            <person name="Nowrousian M."/>
        </authorList>
    </citation>
    <scope>NUCLEOTIDE SEQUENCE [LARGE SCALE GENOMIC DNA]</scope>
    <source>
        <strain evidence="2 3">CBS 389.68</strain>
    </source>
</reference>
<dbReference type="Proteomes" id="UP000298138">
    <property type="component" value="Unassembled WGS sequence"/>
</dbReference>